<dbReference type="AlphaFoldDB" id="A0A238KWW8"/>
<comment type="similarity">
    <text evidence="1">Belongs to the bacterial sugar transferase family.</text>
</comment>
<evidence type="ECO:0000256" key="3">
    <source>
        <dbReference type="SAM" id="Phobius"/>
    </source>
</evidence>
<keyword evidence="3" id="KW-0812">Transmembrane</keyword>
<keyword evidence="5" id="KW-0808">Transferase</keyword>
<evidence type="ECO:0000313" key="5">
    <source>
        <dbReference type="EMBL" id="SMX47324.1"/>
    </source>
</evidence>
<dbReference type="EC" id="2.-.-.-" evidence="5"/>
<dbReference type="OrthoDB" id="9808602at2"/>
<evidence type="ECO:0000256" key="2">
    <source>
        <dbReference type="ARBA" id="ARBA00023169"/>
    </source>
</evidence>
<proteinExistence type="inferred from homology"/>
<dbReference type="Pfam" id="PF02397">
    <property type="entry name" value="Bac_transf"/>
    <property type="match status" value="1"/>
</dbReference>
<dbReference type="PANTHER" id="PTHR30576">
    <property type="entry name" value="COLANIC BIOSYNTHESIS UDP-GLUCOSE LIPID CARRIER TRANSFERASE"/>
    <property type="match status" value="1"/>
</dbReference>
<reference evidence="6" key="1">
    <citation type="submission" date="2017-05" db="EMBL/GenBank/DDBJ databases">
        <authorList>
            <person name="Rodrigo-Torres L."/>
            <person name="Arahal R. D."/>
            <person name="Lucena T."/>
        </authorList>
    </citation>
    <scope>NUCLEOTIDE SEQUENCE [LARGE SCALE GENOMIC DNA]</scope>
    <source>
        <strain evidence="6">CECT 8621</strain>
    </source>
</reference>
<accession>A0A238KWW8</accession>
<keyword evidence="3" id="KW-1133">Transmembrane helix</keyword>
<gene>
    <name evidence="5" type="primary">epsL</name>
    <name evidence="5" type="ORF">COL8621_03409</name>
</gene>
<evidence type="ECO:0000259" key="4">
    <source>
        <dbReference type="Pfam" id="PF02397"/>
    </source>
</evidence>
<sequence>MPRIIEICAVFCAAIVLLIPMAITAVLVGFSLGRPILFSQVRAGKTRKTFRIHKFRSMTEECDADGNLLPDADRQNGLTAILRRTRLDELPQLFAILRGDMALVGPRPLLPETIRDFGELGERRCAVRPGLTGWAQVSGNTNLTHEEKLKLDLWYAEHKSFALDMKILAETVGVVLFGERRNDRRLAESETWLAQSGIGGATI</sequence>
<dbReference type="Proteomes" id="UP000202922">
    <property type="component" value="Unassembled WGS sequence"/>
</dbReference>
<dbReference type="GO" id="GO:0000271">
    <property type="term" value="P:polysaccharide biosynthetic process"/>
    <property type="evidence" value="ECO:0007669"/>
    <property type="project" value="UniProtKB-KW"/>
</dbReference>
<dbReference type="PANTHER" id="PTHR30576:SF8">
    <property type="entry name" value="UNDECAPRENYL-PHOSPHATE GALACTOSE PHOSPHOTRANSFERASE"/>
    <property type="match status" value="1"/>
</dbReference>
<keyword evidence="6" id="KW-1185">Reference proteome</keyword>
<keyword evidence="3" id="KW-0472">Membrane</keyword>
<protein>
    <submittedName>
        <fullName evidence="5">Putative sugar transferase EpsL</fullName>
        <ecNumber evidence="5">2.-.-.-</ecNumber>
    </submittedName>
</protein>
<dbReference type="RefSeq" id="WP_093968425.1">
    <property type="nucleotide sequence ID" value="NZ_FXYE01000002.1"/>
</dbReference>
<feature type="domain" description="Bacterial sugar transferase" evidence="4">
    <location>
        <begin position="3"/>
        <end position="176"/>
    </location>
</feature>
<dbReference type="EMBL" id="FXYE01000002">
    <property type="protein sequence ID" value="SMX47324.1"/>
    <property type="molecule type" value="Genomic_DNA"/>
</dbReference>
<dbReference type="GO" id="GO:0016780">
    <property type="term" value="F:phosphotransferase activity, for other substituted phosphate groups"/>
    <property type="evidence" value="ECO:0007669"/>
    <property type="project" value="TreeGrafter"/>
</dbReference>
<organism evidence="5 6">
    <name type="scientific">Actibacterium lipolyticum</name>
    <dbReference type="NCBI Taxonomy" id="1524263"/>
    <lineage>
        <taxon>Bacteria</taxon>
        <taxon>Pseudomonadati</taxon>
        <taxon>Pseudomonadota</taxon>
        <taxon>Alphaproteobacteria</taxon>
        <taxon>Rhodobacterales</taxon>
        <taxon>Roseobacteraceae</taxon>
        <taxon>Actibacterium</taxon>
    </lineage>
</organism>
<keyword evidence="2" id="KW-0270">Exopolysaccharide synthesis</keyword>
<evidence type="ECO:0000313" key="6">
    <source>
        <dbReference type="Proteomes" id="UP000202922"/>
    </source>
</evidence>
<evidence type="ECO:0000256" key="1">
    <source>
        <dbReference type="ARBA" id="ARBA00006464"/>
    </source>
</evidence>
<dbReference type="InterPro" id="IPR003362">
    <property type="entry name" value="Bact_transf"/>
</dbReference>
<feature type="transmembrane region" description="Helical" evidence="3">
    <location>
        <begin position="7"/>
        <end position="32"/>
    </location>
</feature>
<name>A0A238KWW8_9RHOB</name>